<dbReference type="Gene3D" id="1.10.10.10">
    <property type="entry name" value="Winged helix-like DNA-binding domain superfamily/Winged helix DNA-binding domain"/>
    <property type="match status" value="1"/>
</dbReference>
<dbReference type="OrthoDB" id="9929203at2"/>
<dbReference type="AlphaFoldDB" id="A0A1I7IB09"/>
<dbReference type="InterPro" id="IPR036388">
    <property type="entry name" value="WH-like_DNA-bd_sf"/>
</dbReference>
<dbReference type="InterPro" id="IPR018597">
    <property type="entry name" value="Phage_Tuc2009_YjcQ"/>
</dbReference>
<accession>A0A1I7IB09</accession>
<name>A0A1I7IB09_9BACL</name>
<keyword evidence="2" id="KW-1185">Reference proteome</keyword>
<sequence>MFKSTKEFDHAMCRILTNIRDGNTDLNQLESLLGLESDDYQDALKRLIDLNLITGVMYTKTIGGLVFNVHKPRLTYEGLAFIESHENQ</sequence>
<evidence type="ECO:0000313" key="1">
    <source>
        <dbReference type="EMBL" id="SFU70132.1"/>
    </source>
</evidence>
<organism evidence="1 2">
    <name type="scientific">Alicyclobacillus macrosporangiidus</name>
    <dbReference type="NCBI Taxonomy" id="392015"/>
    <lineage>
        <taxon>Bacteria</taxon>
        <taxon>Bacillati</taxon>
        <taxon>Bacillota</taxon>
        <taxon>Bacilli</taxon>
        <taxon>Bacillales</taxon>
        <taxon>Alicyclobacillaceae</taxon>
        <taxon>Alicyclobacillus</taxon>
    </lineage>
</organism>
<protein>
    <submittedName>
        <fullName evidence="1">YjcQ protein</fullName>
    </submittedName>
</protein>
<dbReference type="Proteomes" id="UP000183508">
    <property type="component" value="Unassembled WGS sequence"/>
</dbReference>
<dbReference type="SUPFAM" id="SSF46785">
    <property type="entry name" value="Winged helix' DNA-binding domain"/>
    <property type="match status" value="1"/>
</dbReference>
<gene>
    <name evidence="1" type="ORF">SAMN05421543_106108</name>
</gene>
<proteinExistence type="predicted"/>
<dbReference type="InterPro" id="IPR036390">
    <property type="entry name" value="WH_DNA-bd_sf"/>
</dbReference>
<reference evidence="2" key="1">
    <citation type="submission" date="2016-10" db="EMBL/GenBank/DDBJ databases">
        <authorList>
            <person name="Varghese N."/>
        </authorList>
    </citation>
    <scope>NUCLEOTIDE SEQUENCE [LARGE SCALE GENOMIC DNA]</scope>
    <source>
        <strain evidence="2">DSM 17980</strain>
    </source>
</reference>
<evidence type="ECO:0000313" key="2">
    <source>
        <dbReference type="Proteomes" id="UP000183508"/>
    </source>
</evidence>
<dbReference type="EMBL" id="FPBV01000006">
    <property type="protein sequence ID" value="SFU70132.1"/>
    <property type="molecule type" value="Genomic_DNA"/>
</dbReference>
<dbReference type="Pfam" id="PF09639">
    <property type="entry name" value="YjcQ"/>
    <property type="match status" value="1"/>
</dbReference>